<evidence type="ECO:0000313" key="9">
    <source>
        <dbReference type="EMBL" id="QDV25363.1"/>
    </source>
</evidence>
<dbReference type="RefSeq" id="WP_231690803.1">
    <property type="nucleotide sequence ID" value="NZ_CP036298.1"/>
</dbReference>
<protein>
    <submittedName>
        <fullName evidence="9">Arylsulfatase</fullName>
        <ecNumber evidence="9">3.1.6.1</ecNumber>
    </submittedName>
</protein>
<feature type="region of interest" description="Disordered" evidence="7">
    <location>
        <begin position="136"/>
        <end position="160"/>
    </location>
</feature>
<evidence type="ECO:0000256" key="5">
    <source>
        <dbReference type="ARBA" id="ARBA00022801"/>
    </source>
</evidence>
<reference evidence="9 10" key="1">
    <citation type="submission" date="2019-02" db="EMBL/GenBank/DDBJ databases">
        <title>Deep-cultivation of Planctomycetes and their phenomic and genomic characterization uncovers novel biology.</title>
        <authorList>
            <person name="Wiegand S."/>
            <person name="Jogler M."/>
            <person name="Boedeker C."/>
            <person name="Pinto D."/>
            <person name="Vollmers J."/>
            <person name="Rivas-Marin E."/>
            <person name="Kohn T."/>
            <person name="Peeters S.H."/>
            <person name="Heuer A."/>
            <person name="Rast P."/>
            <person name="Oberbeckmann S."/>
            <person name="Bunk B."/>
            <person name="Jeske O."/>
            <person name="Meyerdierks A."/>
            <person name="Storesund J.E."/>
            <person name="Kallscheuer N."/>
            <person name="Luecker S."/>
            <person name="Lage O.M."/>
            <person name="Pohl T."/>
            <person name="Merkel B.J."/>
            <person name="Hornburger P."/>
            <person name="Mueller R.-W."/>
            <person name="Bruemmer F."/>
            <person name="Labrenz M."/>
            <person name="Spormann A.M."/>
            <person name="Op den Camp H."/>
            <person name="Overmann J."/>
            <person name="Amann R."/>
            <person name="Jetten M.S.M."/>
            <person name="Mascher T."/>
            <person name="Medema M.H."/>
            <person name="Devos D.P."/>
            <person name="Kaster A.-K."/>
            <person name="Ovreas L."/>
            <person name="Rohde M."/>
            <person name="Galperin M.Y."/>
            <person name="Jogler C."/>
        </authorList>
    </citation>
    <scope>NUCLEOTIDE SEQUENCE [LARGE SCALE GENOMIC DNA]</scope>
    <source>
        <strain evidence="9 10">Q31a</strain>
    </source>
</reference>
<comment type="cofactor">
    <cofactor evidence="1">
        <name>Ca(2+)</name>
        <dbReference type="ChEBI" id="CHEBI:29108"/>
    </cofactor>
</comment>
<keyword evidence="10" id="KW-1185">Reference proteome</keyword>
<dbReference type="GO" id="GO:0046872">
    <property type="term" value="F:metal ion binding"/>
    <property type="evidence" value="ECO:0007669"/>
    <property type="project" value="UniProtKB-KW"/>
</dbReference>
<gene>
    <name evidence="9" type="primary">atsA_43</name>
    <name evidence="9" type="ORF">Q31a_36890</name>
</gene>
<dbReference type="InterPro" id="IPR017850">
    <property type="entry name" value="Alkaline_phosphatase_core_sf"/>
</dbReference>
<dbReference type="EC" id="3.1.6.1" evidence="9"/>
<evidence type="ECO:0000256" key="6">
    <source>
        <dbReference type="ARBA" id="ARBA00022837"/>
    </source>
</evidence>
<evidence type="ECO:0000313" key="10">
    <source>
        <dbReference type="Proteomes" id="UP000318017"/>
    </source>
</evidence>
<keyword evidence="5 9" id="KW-0378">Hydrolase</keyword>
<comment type="similarity">
    <text evidence="2">Belongs to the sulfatase family.</text>
</comment>
<keyword evidence="6" id="KW-0106">Calcium</keyword>
<sequence length="487" mass="54589">MIPSRFWSTLEQESPEPECTGGLTEPTRTEPTWYSMVSGIGKLLMAGVAGAVAALSWATPNLSAEQPKPLPDIVYLISDDQAWSDYSFMGHEQIQTPQLDRLARESLLFTRGYVPDSLCRPSLATMISGLYPHQHGIVGNDPPPSSKVAKSAGRSRGGLYRDPTYQQDIEQYLKLHIDRMKTLPDRLKPLGYRSLQTGKWWEGNYARGGFDAGMTHGDHTRGGRHGDVGLSVGRTTFEPIASFIQESKAAGKPYFLWYAPFLPHTPHTPPQDLLDKYLKLAPTESIAKYWAMCEWFDQSIGQVRSAIEEHGNPDNTIIVYVCDNGWINLPDRSAYAARSKRSHYDGGIRTPIMVHWPGHVEPRRDETHLASSIDMVPTVLGLLGQPADPELPGINLADSTLVENRDTLYGEILEHDIQSMDDPQSSLMYRWCIEGDMKLVVPENARVPDAEVELYNVVLDPWETKNLAEQQPELVAKLRSKIDAWWP</sequence>
<organism evidence="9 10">
    <name type="scientific">Aureliella helgolandensis</name>
    <dbReference type="NCBI Taxonomy" id="2527968"/>
    <lineage>
        <taxon>Bacteria</taxon>
        <taxon>Pseudomonadati</taxon>
        <taxon>Planctomycetota</taxon>
        <taxon>Planctomycetia</taxon>
        <taxon>Pirellulales</taxon>
        <taxon>Pirellulaceae</taxon>
        <taxon>Aureliella</taxon>
    </lineage>
</organism>
<dbReference type="EMBL" id="CP036298">
    <property type="protein sequence ID" value="QDV25363.1"/>
    <property type="molecule type" value="Genomic_DNA"/>
</dbReference>
<dbReference type="AlphaFoldDB" id="A0A518G9W7"/>
<dbReference type="PANTHER" id="PTHR42693">
    <property type="entry name" value="ARYLSULFATASE FAMILY MEMBER"/>
    <property type="match status" value="1"/>
</dbReference>
<dbReference type="KEGG" id="ahel:Q31a_36890"/>
<keyword evidence="3" id="KW-0479">Metal-binding</keyword>
<dbReference type="InterPro" id="IPR000917">
    <property type="entry name" value="Sulfatase_N"/>
</dbReference>
<evidence type="ECO:0000259" key="8">
    <source>
        <dbReference type="Pfam" id="PF00884"/>
    </source>
</evidence>
<evidence type="ECO:0000256" key="4">
    <source>
        <dbReference type="ARBA" id="ARBA00022729"/>
    </source>
</evidence>
<evidence type="ECO:0000256" key="2">
    <source>
        <dbReference type="ARBA" id="ARBA00008779"/>
    </source>
</evidence>
<dbReference type="PANTHER" id="PTHR42693:SF42">
    <property type="entry name" value="ARYLSULFATASE G"/>
    <property type="match status" value="1"/>
</dbReference>
<evidence type="ECO:0000256" key="1">
    <source>
        <dbReference type="ARBA" id="ARBA00001913"/>
    </source>
</evidence>
<evidence type="ECO:0000256" key="3">
    <source>
        <dbReference type="ARBA" id="ARBA00022723"/>
    </source>
</evidence>
<dbReference type="GO" id="GO:0004065">
    <property type="term" value="F:arylsulfatase activity"/>
    <property type="evidence" value="ECO:0007669"/>
    <property type="project" value="UniProtKB-EC"/>
</dbReference>
<dbReference type="Gene3D" id="3.40.720.10">
    <property type="entry name" value="Alkaline Phosphatase, subunit A"/>
    <property type="match status" value="1"/>
</dbReference>
<dbReference type="InterPro" id="IPR050738">
    <property type="entry name" value="Sulfatase"/>
</dbReference>
<dbReference type="Proteomes" id="UP000318017">
    <property type="component" value="Chromosome"/>
</dbReference>
<keyword evidence="4" id="KW-0732">Signal</keyword>
<proteinExistence type="inferred from homology"/>
<name>A0A518G9W7_9BACT</name>
<dbReference type="Gene3D" id="3.30.1120.10">
    <property type="match status" value="1"/>
</dbReference>
<dbReference type="Pfam" id="PF00884">
    <property type="entry name" value="Sulfatase"/>
    <property type="match status" value="1"/>
</dbReference>
<accession>A0A518G9W7</accession>
<feature type="region of interest" description="Disordered" evidence="7">
    <location>
        <begin position="1"/>
        <end position="26"/>
    </location>
</feature>
<dbReference type="SUPFAM" id="SSF53649">
    <property type="entry name" value="Alkaline phosphatase-like"/>
    <property type="match status" value="1"/>
</dbReference>
<evidence type="ECO:0000256" key="7">
    <source>
        <dbReference type="SAM" id="MobiDB-lite"/>
    </source>
</evidence>
<feature type="domain" description="Sulfatase N-terminal" evidence="8">
    <location>
        <begin position="71"/>
        <end position="384"/>
    </location>
</feature>
<feature type="compositionally biased region" description="Polar residues" evidence="7">
    <location>
        <begin position="1"/>
        <end position="12"/>
    </location>
</feature>